<gene>
    <name evidence="1" type="ORF">HPB49_019044</name>
</gene>
<sequence length="619" mass="70496">MLSRRFSETPFRQRSVEGLMLAVLLLLASTWLAQASSAVHASTDVSSVDRLETAMSTSTTAFPKDQGVSDYAQVMRNLMSRVFANMPTSLRRKLLEADVRPECTAGLLRTLRGFQNLEPWALKLFDATGKYPTGLFEGTRADIGAFDECLRTVVRDGYGNMLSRGQYCNLMIYVTNGSAVEEVVRSFSDVLHPRLQYFKNYFTFTKLPLGRLAVCSLDDCNQQDMQALVATGALFEFVTAFSATSNTRMLLKVADKNKPDHYALQFLHGMRFYGIVHIALGHCGSVMSDSWSGLLNLFLLSDRWSFMIITAGFSSVDTFFFLRTCIPLFFIIMCLYALHPFVTGPNTKAFFQDLHNEVASHWWYLVLQIRNFDTISERDVIPHTWYLSTDFQLFVVSLVTLLIFKRRRTLTVGAFALLSLLGCIAGTCVVAVFQLSPFMIFPGSNADVMLRTLDDYYIRPYYHAVCYFGGCMTYLVIDDFKERKISKRWQQAGWYGSVACCLFCVFVKFAWYRSPDPVSTGVTLLAAFLDRILWTLFLAWITLACSTGRGGALSKLLSWNAYVPLSKLSFGVYLIHVPFLHLMFHASRERRFWSVFNQIRSHHVTEETNSRHHADRRYD</sequence>
<comment type="caution">
    <text evidence="1">The sequence shown here is derived from an EMBL/GenBank/DDBJ whole genome shotgun (WGS) entry which is preliminary data.</text>
</comment>
<organism evidence="1 2">
    <name type="scientific">Dermacentor silvarum</name>
    <name type="common">Tick</name>
    <dbReference type="NCBI Taxonomy" id="543639"/>
    <lineage>
        <taxon>Eukaryota</taxon>
        <taxon>Metazoa</taxon>
        <taxon>Ecdysozoa</taxon>
        <taxon>Arthropoda</taxon>
        <taxon>Chelicerata</taxon>
        <taxon>Arachnida</taxon>
        <taxon>Acari</taxon>
        <taxon>Parasitiformes</taxon>
        <taxon>Ixodida</taxon>
        <taxon>Ixodoidea</taxon>
        <taxon>Ixodidae</taxon>
        <taxon>Rhipicephalinae</taxon>
        <taxon>Dermacentor</taxon>
    </lineage>
</organism>
<protein>
    <submittedName>
        <fullName evidence="1">Uncharacterized protein</fullName>
    </submittedName>
</protein>
<evidence type="ECO:0000313" key="1">
    <source>
        <dbReference type="EMBL" id="KAH7960376.1"/>
    </source>
</evidence>
<name>A0ACB8D7Q0_DERSI</name>
<keyword evidence="2" id="KW-1185">Reference proteome</keyword>
<evidence type="ECO:0000313" key="2">
    <source>
        <dbReference type="Proteomes" id="UP000821865"/>
    </source>
</evidence>
<dbReference type="Proteomes" id="UP000821865">
    <property type="component" value="Chromosome 3"/>
</dbReference>
<reference evidence="1" key="1">
    <citation type="submission" date="2020-05" db="EMBL/GenBank/DDBJ databases">
        <title>Large-scale comparative analyses of tick genomes elucidate their genetic diversity and vector capacities.</title>
        <authorList>
            <person name="Jia N."/>
            <person name="Wang J."/>
            <person name="Shi W."/>
            <person name="Du L."/>
            <person name="Sun Y."/>
            <person name="Zhan W."/>
            <person name="Jiang J."/>
            <person name="Wang Q."/>
            <person name="Zhang B."/>
            <person name="Ji P."/>
            <person name="Sakyi L.B."/>
            <person name="Cui X."/>
            <person name="Yuan T."/>
            <person name="Jiang B."/>
            <person name="Yang W."/>
            <person name="Lam T.T.-Y."/>
            <person name="Chang Q."/>
            <person name="Ding S."/>
            <person name="Wang X."/>
            <person name="Zhu J."/>
            <person name="Ruan X."/>
            <person name="Zhao L."/>
            <person name="Wei J."/>
            <person name="Que T."/>
            <person name="Du C."/>
            <person name="Cheng J."/>
            <person name="Dai P."/>
            <person name="Han X."/>
            <person name="Huang E."/>
            <person name="Gao Y."/>
            <person name="Liu J."/>
            <person name="Shao H."/>
            <person name="Ye R."/>
            <person name="Li L."/>
            <person name="Wei W."/>
            <person name="Wang X."/>
            <person name="Wang C."/>
            <person name="Yang T."/>
            <person name="Huo Q."/>
            <person name="Li W."/>
            <person name="Guo W."/>
            <person name="Chen H."/>
            <person name="Zhou L."/>
            <person name="Ni X."/>
            <person name="Tian J."/>
            <person name="Zhou Y."/>
            <person name="Sheng Y."/>
            <person name="Liu T."/>
            <person name="Pan Y."/>
            <person name="Xia L."/>
            <person name="Li J."/>
            <person name="Zhao F."/>
            <person name="Cao W."/>
        </authorList>
    </citation>
    <scope>NUCLEOTIDE SEQUENCE</scope>
    <source>
        <strain evidence="1">Dsil-2018</strain>
    </source>
</reference>
<accession>A0ACB8D7Q0</accession>
<dbReference type="EMBL" id="CM023472">
    <property type="protein sequence ID" value="KAH7960376.1"/>
    <property type="molecule type" value="Genomic_DNA"/>
</dbReference>
<proteinExistence type="predicted"/>